<feature type="chain" id="PRO_5040389736" evidence="2">
    <location>
        <begin position="32"/>
        <end position="176"/>
    </location>
</feature>
<proteinExistence type="predicted"/>
<keyword evidence="4" id="KW-1185">Reference proteome</keyword>
<sequence length="176" mass="19798">MCAIVPKTKRMVKCMLLAIVVATSCLEFCFAEGNCYGACPIPSVCEGGICILRIPRPPKKITTPKLIWTFPPTETSETFPPITFPPMEPITFPPITFPTMQPITFPAREAETMVTEKVYTFPPDTEEESTEEETDAPDYKESSKISKRNRSSFKTTYLPDLRRDEEEICGFKKGAI</sequence>
<evidence type="ECO:0000313" key="4">
    <source>
        <dbReference type="Proteomes" id="UP001152888"/>
    </source>
</evidence>
<feature type="compositionally biased region" description="Acidic residues" evidence="1">
    <location>
        <begin position="124"/>
        <end position="136"/>
    </location>
</feature>
<feature type="region of interest" description="Disordered" evidence="1">
    <location>
        <begin position="120"/>
        <end position="149"/>
    </location>
</feature>
<evidence type="ECO:0000256" key="1">
    <source>
        <dbReference type="SAM" id="MobiDB-lite"/>
    </source>
</evidence>
<evidence type="ECO:0000256" key="2">
    <source>
        <dbReference type="SAM" id="SignalP"/>
    </source>
</evidence>
<keyword evidence="2" id="KW-0732">Signal</keyword>
<dbReference type="AlphaFoldDB" id="A0A9P0NQQ7"/>
<feature type="signal peptide" evidence="2">
    <location>
        <begin position="1"/>
        <end position="31"/>
    </location>
</feature>
<reference evidence="3" key="1">
    <citation type="submission" date="2022-03" db="EMBL/GenBank/DDBJ databases">
        <authorList>
            <person name="Sayadi A."/>
        </authorList>
    </citation>
    <scope>NUCLEOTIDE SEQUENCE</scope>
</reference>
<evidence type="ECO:0000313" key="3">
    <source>
        <dbReference type="EMBL" id="CAH1955148.1"/>
    </source>
</evidence>
<gene>
    <name evidence="3" type="ORF">ACAOBT_LOCUS930</name>
</gene>
<protein>
    <submittedName>
        <fullName evidence="3">Uncharacterized protein</fullName>
    </submittedName>
</protein>
<dbReference type="PROSITE" id="PS51257">
    <property type="entry name" value="PROKAR_LIPOPROTEIN"/>
    <property type="match status" value="1"/>
</dbReference>
<dbReference type="Proteomes" id="UP001152888">
    <property type="component" value="Unassembled WGS sequence"/>
</dbReference>
<name>A0A9P0NQQ7_ACAOB</name>
<organism evidence="3 4">
    <name type="scientific">Acanthoscelides obtectus</name>
    <name type="common">Bean weevil</name>
    <name type="synonym">Bruchus obtectus</name>
    <dbReference type="NCBI Taxonomy" id="200917"/>
    <lineage>
        <taxon>Eukaryota</taxon>
        <taxon>Metazoa</taxon>
        <taxon>Ecdysozoa</taxon>
        <taxon>Arthropoda</taxon>
        <taxon>Hexapoda</taxon>
        <taxon>Insecta</taxon>
        <taxon>Pterygota</taxon>
        <taxon>Neoptera</taxon>
        <taxon>Endopterygota</taxon>
        <taxon>Coleoptera</taxon>
        <taxon>Polyphaga</taxon>
        <taxon>Cucujiformia</taxon>
        <taxon>Chrysomeloidea</taxon>
        <taxon>Chrysomelidae</taxon>
        <taxon>Bruchinae</taxon>
        <taxon>Bruchini</taxon>
        <taxon>Acanthoscelides</taxon>
    </lineage>
</organism>
<dbReference type="EMBL" id="CAKOFQ010006658">
    <property type="protein sequence ID" value="CAH1955148.1"/>
    <property type="molecule type" value="Genomic_DNA"/>
</dbReference>
<comment type="caution">
    <text evidence="3">The sequence shown here is derived from an EMBL/GenBank/DDBJ whole genome shotgun (WGS) entry which is preliminary data.</text>
</comment>
<accession>A0A9P0NQQ7</accession>